<dbReference type="GO" id="GO:0008541">
    <property type="term" value="C:proteasome regulatory particle, lid subcomplex"/>
    <property type="evidence" value="ECO:0007669"/>
    <property type="project" value="TreeGrafter"/>
</dbReference>
<dbReference type="PANTHER" id="PTHR12387:SF0">
    <property type="entry name" value="26S PROTEASOME NON-ATPASE REGULATORY SUBUNIT 8"/>
    <property type="match status" value="1"/>
</dbReference>
<dbReference type="Pfam" id="PF10075">
    <property type="entry name" value="CSN8_PSD8_EIF3K"/>
    <property type="match status" value="1"/>
</dbReference>
<evidence type="ECO:0000259" key="3">
    <source>
        <dbReference type="PROSITE" id="PS50250"/>
    </source>
</evidence>
<dbReference type="GO" id="GO:0043161">
    <property type="term" value="P:proteasome-mediated ubiquitin-dependent protein catabolic process"/>
    <property type="evidence" value="ECO:0007669"/>
    <property type="project" value="TreeGrafter"/>
</dbReference>
<dbReference type="AlphaFoldDB" id="A0A1Y1WFG9"/>
<dbReference type="GO" id="GO:0005829">
    <property type="term" value="C:cytosol"/>
    <property type="evidence" value="ECO:0007669"/>
    <property type="project" value="TreeGrafter"/>
</dbReference>
<sequence length="267" mass="30269">MSRALSAKELTALYESTRAAMDSPSPNLDTLRSQLSKLKVGLVQIAMQNSEVATDTSYLLLKRSALELGAEFSVKVGDIPAFERYMAQLESYYFGDNLGLEESKVMYPLIGLNLLRMLSENLIADFHTTLERIDLNQILNNEFVAHPVKLEQALMEGSYKKVWQARAEVPTPEYLFFVDILMSTIRNEVASCTEKSYASLPLDDAKTVLFFSNMDELLTFAQERGWDVSPAEKKVTFPSHVENMRVFQGESIMHQTLSYARELERIV</sequence>
<dbReference type="GeneID" id="63806329"/>
<evidence type="ECO:0000313" key="4">
    <source>
        <dbReference type="EMBL" id="ORX72237.1"/>
    </source>
</evidence>
<dbReference type="EMBL" id="MCFD01000003">
    <property type="protein sequence ID" value="ORX72237.1"/>
    <property type="molecule type" value="Genomic_DNA"/>
</dbReference>
<dbReference type="PANTHER" id="PTHR12387">
    <property type="entry name" value="26S PROTEASOME NON-ATPASE REGULATORY SUBUNIT 8"/>
    <property type="match status" value="1"/>
</dbReference>
<evidence type="ECO:0000256" key="1">
    <source>
        <dbReference type="ARBA" id="ARBA00009627"/>
    </source>
</evidence>
<proteinExistence type="inferred from homology"/>
<protein>
    <recommendedName>
        <fullName evidence="3">PCI domain-containing protein</fullName>
    </recommendedName>
</protein>
<dbReference type="InterPro" id="IPR006746">
    <property type="entry name" value="26S_Psome_Rpn12"/>
</dbReference>
<feature type="domain" description="PCI" evidence="3">
    <location>
        <begin position="80"/>
        <end position="252"/>
    </location>
</feature>
<keyword evidence="5" id="KW-1185">Reference proteome</keyword>
<dbReference type="FunFam" id="1.25.40.990:FF:000001">
    <property type="entry name" value="26S proteasome non-ATPase regulatory subunit"/>
    <property type="match status" value="1"/>
</dbReference>
<dbReference type="Gene3D" id="1.25.40.990">
    <property type="match status" value="1"/>
</dbReference>
<comment type="caution">
    <text evidence="4">The sequence shown here is derived from an EMBL/GenBank/DDBJ whole genome shotgun (WGS) entry which is preliminary data.</text>
</comment>
<gene>
    <name evidence="4" type="ORF">DL89DRAFT_282346</name>
</gene>
<evidence type="ECO:0000256" key="2">
    <source>
        <dbReference type="ARBA" id="ARBA00022942"/>
    </source>
</evidence>
<dbReference type="PROSITE" id="PS50250">
    <property type="entry name" value="PCI"/>
    <property type="match status" value="1"/>
</dbReference>
<dbReference type="InterPro" id="IPR033464">
    <property type="entry name" value="CSN8_PSD8_EIF3K"/>
</dbReference>
<evidence type="ECO:0000313" key="5">
    <source>
        <dbReference type="Proteomes" id="UP000193922"/>
    </source>
</evidence>
<reference evidence="4 5" key="1">
    <citation type="submission" date="2016-07" db="EMBL/GenBank/DDBJ databases">
        <title>Pervasive Adenine N6-methylation of Active Genes in Fungi.</title>
        <authorList>
            <consortium name="DOE Joint Genome Institute"/>
            <person name="Mondo S.J."/>
            <person name="Dannebaum R.O."/>
            <person name="Kuo R.C."/>
            <person name="Labutti K."/>
            <person name="Haridas S."/>
            <person name="Kuo A."/>
            <person name="Salamov A."/>
            <person name="Ahrendt S.R."/>
            <person name="Lipzen A."/>
            <person name="Sullivan W."/>
            <person name="Andreopoulos W.B."/>
            <person name="Clum A."/>
            <person name="Lindquist E."/>
            <person name="Daum C."/>
            <person name="Ramamoorthy G.K."/>
            <person name="Gryganskyi A."/>
            <person name="Culley D."/>
            <person name="Magnuson J.K."/>
            <person name="James T.Y."/>
            <person name="O'Malley M.A."/>
            <person name="Stajich J.E."/>
            <person name="Spatafora J.W."/>
            <person name="Visel A."/>
            <person name="Grigoriev I.V."/>
        </authorList>
    </citation>
    <scope>NUCLEOTIDE SEQUENCE [LARGE SCALE GENOMIC DNA]</scope>
    <source>
        <strain evidence="4 5">ATCC 12442</strain>
    </source>
</reference>
<comment type="similarity">
    <text evidence="1">Belongs to the proteasome subunit S14 family.</text>
</comment>
<dbReference type="STRING" id="61395.A0A1Y1WFG9"/>
<keyword evidence="2" id="KW-0647">Proteasome</keyword>
<dbReference type="InterPro" id="IPR000717">
    <property type="entry name" value="PCI_dom"/>
</dbReference>
<accession>A0A1Y1WFG9</accession>
<dbReference type="RefSeq" id="XP_040745661.1">
    <property type="nucleotide sequence ID" value="XM_040889681.1"/>
</dbReference>
<dbReference type="GO" id="GO:0005634">
    <property type="term" value="C:nucleus"/>
    <property type="evidence" value="ECO:0007669"/>
    <property type="project" value="TreeGrafter"/>
</dbReference>
<dbReference type="OrthoDB" id="8775810at2759"/>
<dbReference type="Proteomes" id="UP000193922">
    <property type="component" value="Unassembled WGS sequence"/>
</dbReference>
<organism evidence="4 5">
    <name type="scientific">Linderina pennispora</name>
    <dbReference type="NCBI Taxonomy" id="61395"/>
    <lineage>
        <taxon>Eukaryota</taxon>
        <taxon>Fungi</taxon>
        <taxon>Fungi incertae sedis</taxon>
        <taxon>Zoopagomycota</taxon>
        <taxon>Kickxellomycotina</taxon>
        <taxon>Kickxellomycetes</taxon>
        <taxon>Kickxellales</taxon>
        <taxon>Kickxellaceae</taxon>
        <taxon>Linderina</taxon>
    </lineage>
</organism>
<name>A0A1Y1WFG9_9FUNG</name>